<protein>
    <submittedName>
        <fullName evidence="3">Lysine-specific demethylase 8-like</fullName>
    </submittedName>
</protein>
<dbReference type="SUPFAM" id="SSF51197">
    <property type="entry name" value="Clavaminate synthase-like"/>
    <property type="match status" value="1"/>
</dbReference>
<feature type="non-terminal residue" evidence="3">
    <location>
        <position position="1"/>
    </location>
</feature>
<keyword evidence="3" id="KW-0808">Transferase</keyword>
<dbReference type="EMBL" id="LXQA010069214">
    <property type="protein sequence ID" value="MCI08491.1"/>
    <property type="molecule type" value="Genomic_DNA"/>
</dbReference>
<feature type="non-terminal residue" evidence="3">
    <location>
        <position position="70"/>
    </location>
</feature>
<dbReference type="Gene3D" id="2.60.120.650">
    <property type="entry name" value="Cupin"/>
    <property type="match status" value="1"/>
</dbReference>
<reference evidence="3 4" key="1">
    <citation type="journal article" date="2018" name="Front. Plant Sci.">
        <title>Red Clover (Trifolium pratense) and Zigzag Clover (T. medium) - A Picture of Genomic Similarities and Differences.</title>
        <authorList>
            <person name="Dluhosova J."/>
            <person name="Istvanek J."/>
            <person name="Nedelnik J."/>
            <person name="Repkova J."/>
        </authorList>
    </citation>
    <scope>NUCLEOTIDE SEQUENCE [LARGE SCALE GENOMIC DNA]</scope>
    <source>
        <strain evidence="4">cv. 10/8</strain>
        <tissue evidence="3">Leaf</tissue>
    </source>
</reference>
<dbReference type="InterPro" id="IPR041667">
    <property type="entry name" value="Cupin_8"/>
</dbReference>
<sequence>VLQLLPVKSLASKLVVKRSALSLEKFLKDHYLSGTPVIISDCMAHWPAKKNWNNIDYLLRVAGDRTVPVE</sequence>
<evidence type="ECO:0000259" key="2">
    <source>
        <dbReference type="Pfam" id="PF13621"/>
    </source>
</evidence>
<comment type="similarity">
    <text evidence="1">Belongs to the JARID1 histone demethylase family.</text>
</comment>
<proteinExistence type="inferred from homology"/>
<dbReference type="Pfam" id="PF13621">
    <property type="entry name" value="Cupin_8"/>
    <property type="match status" value="1"/>
</dbReference>
<accession>A0A392P8P2</accession>
<evidence type="ECO:0000256" key="1">
    <source>
        <dbReference type="ARBA" id="ARBA00006801"/>
    </source>
</evidence>
<dbReference type="AlphaFoldDB" id="A0A392P8P2"/>
<dbReference type="GO" id="GO:0032259">
    <property type="term" value="P:methylation"/>
    <property type="evidence" value="ECO:0007669"/>
    <property type="project" value="UniProtKB-KW"/>
</dbReference>
<organism evidence="3 4">
    <name type="scientific">Trifolium medium</name>
    <dbReference type="NCBI Taxonomy" id="97028"/>
    <lineage>
        <taxon>Eukaryota</taxon>
        <taxon>Viridiplantae</taxon>
        <taxon>Streptophyta</taxon>
        <taxon>Embryophyta</taxon>
        <taxon>Tracheophyta</taxon>
        <taxon>Spermatophyta</taxon>
        <taxon>Magnoliopsida</taxon>
        <taxon>eudicotyledons</taxon>
        <taxon>Gunneridae</taxon>
        <taxon>Pentapetalae</taxon>
        <taxon>rosids</taxon>
        <taxon>fabids</taxon>
        <taxon>Fabales</taxon>
        <taxon>Fabaceae</taxon>
        <taxon>Papilionoideae</taxon>
        <taxon>50 kb inversion clade</taxon>
        <taxon>NPAAA clade</taxon>
        <taxon>Hologalegina</taxon>
        <taxon>IRL clade</taxon>
        <taxon>Trifolieae</taxon>
        <taxon>Trifolium</taxon>
    </lineage>
</organism>
<dbReference type="GO" id="GO:0008168">
    <property type="term" value="F:methyltransferase activity"/>
    <property type="evidence" value="ECO:0007669"/>
    <property type="project" value="UniProtKB-KW"/>
</dbReference>
<gene>
    <name evidence="3" type="ORF">A2U01_0029568</name>
</gene>
<keyword evidence="3" id="KW-0489">Methyltransferase</keyword>
<name>A0A392P8P2_9FABA</name>
<comment type="caution">
    <text evidence="3">The sequence shown here is derived from an EMBL/GenBank/DDBJ whole genome shotgun (WGS) entry which is preliminary data.</text>
</comment>
<feature type="domain" description="Cupin-like" evidence="2">
    <location>
        <begin position="25"/>
        <end position="69"/>
    </location>
</feature>
<evidence type="ECO:0000313" key="3">
    <source>
        <dbReference type="EMBL" id="MCI08491.1"/>
    </source>
</evidence>
<evidence type="ECO:0000313" key="4">
    <source>
        <dbReference type="Proteomes" id="UP000265520"/>
    </source>
</evidence>
<dbReference type="Proteomes" id="UP000265520">
    <property type="component" value="Unassembled WGS sequence"/>
</dbReference>
<keyword evidence="4" id="KW-1185">Reference proteome</keyword>